<dbReference type="Proteomes" id="UP000052022">
    <property type="component" value="Unassembled WGS sequence"/>
</dbReference>
<protein>
    <submittedName>
        <fullName evidence="4">Putative N-acetyltransferase YjaB</fullName>
        <ecNumber evidence="4">2.3.1.-</ecNumber>
    </submittedName>
</protein>
<proteinExistence type="predicted"/>
<dbReference type="InterPro" id="IPR000182">
    <property type="entry name" value="GNAT_dom"/>
</dbReference>
<keyword evidence="1 4" id="KW-0808">Transferase</keyword>
<gene>
    <name evidence="4" type="primary">yjaB</name>
    <name evidence="4" type="ORF">TRM7557_00488</name>
</gene>
<evidence type="ECO:0000256" key="2">
    <source>
        <dbReference type="ARBA" id="ARBA00023315"/>
    </source>
</evidence>
<keyword evidence="5" id="KW-1185">Reference proteome</keyword>
<dbReference type="InterPro" id="IPR050680">
    <property type="entry name" value="YpeA/RimI_acetyltransf"/>
</dbReference>
<dbReference type="EC" id="2.3.1.-" evidence="4"/>
<dbReference type="RefSeq" id="WP_058288620.1">
    <property type="nucleotide sequence ID" value="NZ_CYSD01000012.1"/>
</dbReference>
<dbReference type="GO" id="GO:0016747">
    <property type="term" value="F:acyltransferase activity, transferring groups other than amino-acyl groups"/>
    <property type="evidence" value="ECO:0007669"/>
    <property type="project" value="InterPro"/>
</dbReference>
<evidence type="ECO:0000313" key="5">
    <source>
        <dbReference type="Proteomes" id="UP000052022"/>
    </source>
</evidence>
<dbReference type="AlphaFoldDB" id="A0A0P1GH54"/>
<dbReference type="SUPFAM" id="SSF55729">
    <property type="entry name" value="Acyl-CoA N-acyltransferases (Nat)"/>
    <property type="match status" value="1"/>
</dbReference>
<feature type="domain" description="N-acetyltransferase" evidence="3">
    <location>
        <begin position="3"/>
        <end position="144"/>
    </location>
</feature>
<dbReference type="InterPro" id="IPR016181">
    <property type="entry name" value="Acyl_CoA_acyltransferase"/>
</dbReference>
<evidence type="ECO:0000256" key="1">
    <source>
        <dbReference type="ARBA" id="ARBA00022679"/>
    </source>
</evidence>
<evidence type="ECO:0000259" key="3">
    <source>
        <dbReference type="PROSITE" id="PS51186"/>
    </source>
</evidence>
<dbReference type="PANTHER" id="PTHR43420:SF43">
    <property type="entry name" value="SPERMINE_SPERMIDINE ACETYLTRANSFERASE"/>
    <property type="match status" value="1"/>
</dbReference>
<dbReference type="STRING" id="928856.SAMN04488049_103297"/>
<sequence>MTLYLRNAQPTDAGKLGAILHRFEVDTPWMPKTHCEAEAIAFCGTMIDRGWVTVALTDRVVGFLARDGGQICSLYVHPDMQGQGIGKALLDNAKSTEGELMLWTFQANEGAQRFYLREGFVEKRRTEGDNDEGLPDILYRWTIAQELQMKEALAQEDDA</sequence>
<dbReference type="Gene3D" id="3.40.630.30">
    <property type="match status" value="1"/>
</dbReference>
<name>A0A0P1GH54_9RHOB</name>
<dbReference type="PANTHER" id="PTHR43420">
    <property type="entry name" value="ACETYLTRANSFERASE"/>
    <property type="match status" value="1"/>
</dbReference>
<evidence type="ECO:0000313" key="4">
    <source>
        <dbReference type="EMBL" id="CUH75638.1"/>
    </source>
</evidence>
<dbReference type="Pfam" id="PF13508">
    <property type="entry name" value="Acetyltransf_7"/>
    <property type="match status" value="1"/>
</dbReference>
<keyword evidence="2 4" id="KW-0012">Acyltransferase</keyword>
<dbReference type="CDD" id="cd04301">
    <property type="entry name" value="NAT_SF"/>
    <property type="match status" value="1"/>
</dbReference>
<organism evidence="4 5">
    <name type="scientific">Tritonibacter multivorans</name>
    <dbReference type="NCBI Taxonomy" id="928856"/>
    <lineage>
        <taxon>Bacteria</taxon>
        <taxon>Pseudomonadati</taxon>
        <taxon>Pseudomonadota</taxon>
        <taxon>Alphaproteobacteria</taxon>
        <taxon>Rhodobacterales</taxon>
        <taxon>Paracoccaceae</taxon>
        <taxon>Tritonibacter</taxon>
    </lineage>
</organism>
<reference evidence="4 5" key="1">
    <citation type="submission" date="2015-09" db="EMBL/GenBank/DDBJ databases">
        <authorList>
            <consortium name="Swine Surveillance"/>
        </authorList>
    </citation>
    <scope>NUCLEOTIDE SEQUENCE [LARGE SCALE GENOMIC DNA]</scope>
    <source>
        <strain evidence="4 5">CECT 7557</strain>
    </source>
</reference>
<accession>A0A0P1GH54</accession>
<dbReference type="EMBL" id="CYSD01000012">
    <property type="protein sequence ID" value="CUH75638.1"/>
    <property type="molecule type" value="Genomic_DNA"/>
</dbReference>
<dbReference type="PROSITE" id="PS51186">
    <property type="entry name" value="GNAT"/>
    <property type="match status" value="1"/>
</dbReference>